<evidence type="ECO:0000256" key="1">
    <source>
        <dbReference type="SAM" id="Phobius"/>
    </source>
</evidence>
<accession>A0A6N3GEP7</accession>
<evidence type="ECO:0000313" key="2">
    <source>
        <dbReference type="EMBL" id="VYU63128.1"/>
    </source>
</evidence>
<name>A0A6N3GEP7_9CLOT</name>
<keyword evidence="1" id="KW-0472">Membrane</keyword>
<feature type="transmembrane region" description="Helical" evidence="1">
    <location>
        <begin position="131"/>
        <end position="148"/>
    </location>
</feature>
<gene>
    <name evidence="2" type="ORF">CPLFYP93_03063</name>
</gene>
<keyword evidence="1" id="KW-1133">Transmembrane helix</keyword>
<dbReference type="EMBL" id="CACRTV010000080">
    <property type="protein sequence ID" value="VYU63128.1"/>
    <property type="molecule type" value="Genomic_DNA"/>
</dbReference>
<dbReference type="RefSeq" id="WP_156562912.1">
    <property type="nucleotide sequence ID" value="NZ_CACRTV010000080.1"/>
</dbReference>
<protein>
    <submittedName>
        <fullName evidence="2">YibE/F-like protein</fullName>
    </submittedName>
</protein>
<feature type="transmembrane region" description="Helical" evidence="1">
    <location>
        <begin position="180"/>
        <end position="198"/>
    </location>
</feature>
<feature type="transmembrane region" description="Helical" evidence="1">
    <location>
        <begin position="155"/>
        <end position="174"/>
    </location>
</feature>
<reference evidence="2" key="1">
    <citation type="submission" date="2019-11" db="EMBL/GenBank/DDBJ databases">
        <authorList>
            <person name="Feng L."/>
        </authorList>
    </citation>
    <scope>NUCLEOTIDE SEQUENCE</scope>
    <source>
        <strain evidence="2">CParaputrificumLFYP93</strain>
    </source>
</reference>
<dbReference type="InterPro" id="IPR012507">
    <property type="entry name" value="YibE_F"/>
</dbReference>
<feature type="transmembrane region" description="Helical" evidence="1">
    <location>
        <begin position="12"/>
        <end position="30"/>
    </location>
</feature>
<organism evidence="2">
    <name type="scientific">Clostridium paraputrificum</name>
    <dbReference type="NCBI Taxonomy" id="29363"/>
    <lineage>
        <taxon>Bacteria</taxon>
        <taxon>Bacillati</taxon>
        <taxon>Bacillota</taxon>
        <taxon>Clostridia</taxon>
        <taxon>Eubacteriales</taxon>
        <taxon>Clostridiaceae</taxon>
        <taxon>Clostridium</taxon>
    </lineage>
</organism>
<sequence length="380" mass="42841">MLKRLSRTDIVITWLIGVFILCTTLLNNTFKDDFKKYDNSTLSYEKARVISVIKENLEKEQISNRRYSGIQELEVELLTGELKGEKVEVTNYITQKHNVVAKEGKEIMVCVDRPSEDFYKVNIYNYSRNNYIYIIVIIFFVIMVLIGRGKGFRSMIGLLFTFYSIIFFMIPFIYRGYSPIALSIIVSIISTIVTLFLLNGWSKKTIVATLATCVGVIISGVIFYFISNFLNISGFNLDEAESLILIAQNTGLKIRDILFSGILISSLGAVMDVAMSIASSIYEINELNRELDMKTIFKSGINIGRDMIGTMSNTLILAFAGTSLSTMLALYSYNTQFNQLMSSDFIAIEFAQSISGSIGIILAVPITSFISAYVYKRKIR</sequence>
<proteinExistence type="predicted"/>
<dbReference type="PANTHER" id="PTHR41771:SF1">
    <property type="entry name" value="MEMBRANE PROTEIN"/>
    <property type="match status" value="1"/>
</dbReference>
<feature type="transmembrane region" description="Helical" evidence="1">
    <location>
        <begin position="315"/>
        <end position="333"/>
    </location>
</feature>
<feature type="transmembrane region" description="Helical" evidence="1">
    <location>
        <begin position="353"/>
        <end position="375"/>
    </location>
</feature>
<keyword evidence="1" id="KW-0812">Transmembrane</keyword>
<dbReference type="PANTHER" id="PTHR41771">
    <property type="entry name" value="MEMBRANE PROTEIN-RELATED"/>
    <property type="match status" value="1"/>
</dbReference>
<dbReference type="Pfam" id="PF07907">
    <property type="entry name" value="YibE_F"/>
    <property type="match status" value="1"/>
</dbReference>
<dbReference type="AlphaFoldDB" id="A0A6N3GEP7"/>
<feature type="transmembrane region" description="Helical" evidence="1">
    <location>
        <begin position="205"/>
        <end position="226"/>
    </location>
</feature>